<gene>
    <name evidence="1" type="ORF">BTT61001_02682</name>
</gene>
<sequence>METVMGEKCEAKRFKLMKVGETMGIIAFEGASAVGKSSTCRELEKNYGAYIIPEVNVLFERPKNEHRTWYFEKQVERWKIAVQKSEQYELVILDGDIYQPLSYNWCFHFDIFNQPLSLIENFYKEKLIHREIGFPDQYFYLYTNDEELRKRKESDETKRRRNFEKHLHISKSFQRYYENLNAVTDGYCKMIDAKSVKSNELEIVKSLNSSNVCEERRFDVSRLDAITKWLKEHRA</sequence>
<evidence type="ECO:0000313" key="1">
    <source>
        <dbReference type="EMBL" id="SCC35202.1"/>
    </source>
</evidence>
<dbReference type="EMBL" id="FMBI01000029">
    <property type="protein sequence ID" value="SCC35202.1"/>
    <property type="molecule type" value="Genomic_DNA"/>
</dbReference>
<dbReference type="Proteomes" id="UP000195991">
    <property type="component" value="Unassembled WGS sequence"/>
</dbReference>
<dbReference type="InterPro" id="IPR027417">
    <property type="entry name" value="P-loop_NTPase"/>
</dbReference>
<accession>A0A1C4DV84</accession>
<organism evidence="1 2">
    <name type="scientific">Bacillus thuringiensis</name>
    <dbReference type="NCBI Taxonomy" id="1428"/>
    <lineage>
        <taxon>Bacteria</taxon>
        <taxon>Bacillati</taxon>
        <taxon>Bacillota</taxon>
        <taxon>Bacilli</taxon>
        <taxon>Bacillales</taxon>
        <taxon>Bacillaceae</taxon>
        <taxon>Bacillus</taxon>
        <taxon>Bacillus cereus group</taxon>
    </lineage>
</organism>
<name>A0A1C4DV84_BACTU</name>
<evidence type="ECO:0008006" key="3">
    <source>
        <dbReference type="Google" id="ProtNLM"/>
    </source>
</evidence>
<proteinExistence type="predicted"/>
<protein>
    <recommendedName>
        <fullName evidence="3">Chloramphenicol acetyltransferase</fullName>
    </recommendedName>
</protein>
<dbReference type="AlphaFoldDB" id="A0A1C4DV84"/>
<reference evidence="1 2" key="1">
    <citation type="submission" date="2016-08" db="EMBL/GenBank/DDBJ databases">
        <authorList>
            <person name="Seilhamer J.J."/>
        </authorList>
    </citation>
    <scope>NUCLEOTIDE SEQUENCE [LARGE SCALE GENOMIC DNA]</scope>
    <source>
        <strain evidence="1 2">IEBC_T61001</strain>
    </source>
</reference>
<evidence type="ECO:0000313" key="2">
    <source>
        <dbReference type="Proteomes" id="UP000195991"/>
    </source>
</evidence>
<dbReference type="Gene3D" id="3.40.50.300">
    <property type="entry name" value="P-loop containing nucleotide triphosphate hydrolases"/>
    <property type="match status" value="1"/>
</dbReference>
<dbReference type="SUPFAM" id="SSF52540">
    <property type="entry name" value="P-loop containing nucleoside triphosphate hydrolases"/>
    <property type="match status" value="1"/>
</dbReference>